<dbReference type="GO" id="GO:0003677">
    <property type="term" value="F:DNA binding"/>
    <property type="evidence" value="ECO:0007669"/>
    <property type="project" value="UniProtKB-KW"/>
</dbReference>
<dbReference type="Pfam" id="PF01381">
    <property type="entry name" value="HTH_3"/>
    <property type="match status" value="1"/>
</dbReference>
<dbReference type="Gene3D" id="1.10.260.40">
    <property type="entry name" value="lambda repressor-like DNA-binding domains"/>
    <property type="match status" value="1"/>
</dbReference>
<reference evidence="3 4" key="1">
    <citation type="submission" date="2018-05" db="EMBL/GenBank/DDBJ databases">
        <title>Paenibacillus flagellatus sp. nov., isolated from selenium mineral soil.</title>
        <authorList>
            <person name="Dai X."/>
        </authorList>
    </citation>
    <scope>NUCLEOTIDE SEQUENCE [LARGE SCALE GENOMIC DNA]</scope>
    <source>
        <strain evidence="3 4">DXL2</strain>
    </source>
</reference>
<dbReference type="InterPro" id="IPR001387">
    <property type="entry name" value="Cro/C1-type_HTH"/>
</dbReference>
<gene>
    <name evidence="3" type="ORF">DLM86_00995</name>
</gene>
<dbReference type="PANTHER" id="PTHR46558">
    <property type="entry name" value="TRACRIPTIONAL REGULATORY PROTEIN-RELATED-RELATED"/>
    <property type="match status" value="1"/>
</dbReference>
<dbReference type="PROSITE" id="PS50943">
    <property type="entry name" value="HTH_CROC1"/>
    <property type="match status" value="1"/>
</dbReference>
<dbReference type="EMBL" id="QJVJ01000001">
    <property type="protein sequence ID" value="PYI57056.1"/>
    <property type="molecule type" value="Genomic_DNA"/>
</dbReference>
<keyword evidence="4" id="KW-1185">Reference proteome</keyword>
<keyword evidence="1" id="KW-0238">DNA-binding</keyword>
<comment type="caution">
    <text evidence="3">The sequence shown here is derived from an EMBL/GenBank/DDBJ whole genome shotgun (WGS) entry which is preliminary data.</text>
</comment>
<dbReference type="SMART" id="SM00530">
    <property type="entry name" value="HTH_XRE"/>
    <property type="match status" value="2"/>
</dbReference>
<name>A0A2V5L2U2_9BACL</name>
<evidence type="ECO:0000313" key="3">
    <source>
        <dbReference type="EMBL" id="PYI57056.1"/>
    </source>
</evidence>
<dbReference type="AlphaFoldDB" id="A0A2V5L2U2"/>
<accession>A0A2V5L2U2</accession>
<proteinExistence type="predicted"/>
<evidence type="ECO:0000313" key="4">
    <source>
        <dbReference type="Proteomes" id="UP000247476"/>
    </source>
</evidence>
<sequence length="195" mass="22340">MTSPHERIRKLRRAKDLTGAEVAEKLGISAQYYYNIEKGRRGLSAENAVKLADLFDVTLDYLLGQSVTALIEDHLKKKGMTMKELSEKTNEPITLLQNLDFAPPAPWDYEPNGIIDKISKALGIEGRELFAAFSRQEPPAYEGPRSSPEEDFADEVFEEPETIAAHHDGEDWTEEELEEIERFKEFVRSRREKKK</sequence>
<protein>
    <recommendedName>
        <fullName evidence="2">HTH cro/C1-type domain-containing protein</fullName>
    </recommendedName>
</protein>
<evidence type="ECO:0000256" key="1">
    <source>
        <dbReference type="ARBA" id="ARBA00023125"/>
    </source>
</evidence>
<dbReference type="CDD" id="cd00093">
    <property type="entry name" value="HTH_XRE"/>
    <property type="match status" value="1"/>
</dbReference>
<dbReference type="SUPFAM" id="SSF47413">
    <property type="entry name" value="lambda repressor-like DNA-binding domains"/>
    <property type="match status" value="1"/>
</dbReference>
<feature type="domain" description="HTH cro/C1-type" evidence="2">
    <location>
        <begin position="8"/>
        <end position="62"/>
    </location>
</feature>
<dbReference type="PANTHER" id="PTHR46558:SF14">
    <property type="entry name" value="HTH-TYPE TRANSCRIPTIONAL REGULATOR ANSR"/>
    <property type="match status" value="1"/>
</dbReference>
<evidence type="ECO:0000259" key="2">
    <source>
        <dbReference type="PROSITE" id="PS50943"/>
    </source>
</evidence>
<organism evidence="3 4">
    <name type="scientific">Paenibacillus flagellatus</name>
    <dbReference type="NCBI Taxonomy" id="2211139"/>
    <lineage>
        <taxon>Bacteria</taxon>
        <taxon>Bacillati</taxon>
        <taxon>Bacillota</taxon>
        <taxon>Bacilli</taxon>
        <taxon>Bacillales</taxon>
        <taxon>Paenibacillaceae</taxon>
        <taxon>Paenibacillus</taxon>
    </lineage>
</organism>
<dbReference type="InterPro" id="IPR010982">
    <property type="entry name" value="Lambda_DNA-bd_dom_sf"/>
</dbReference>
<dbReference type="Proteomes" id="UP000247476">
    <property type="component" value="Unassembled WGS sequence"/>
</dbReference>